<reference evidence="1 2" key="1">
    <citation type="journal article" date="2018" name="Nat. Biotechnol.">
        <title>A standardized bacterial taxonomy based on genome phylogeny substantially revises the tree of life.</title>
        <authorList>
            <person name="Parks D.H."/>
            <person name="Chuvochina M."/>
            <person name="Waite D.W."/>
            <person name="Rinke C."/>
            <person name="Skarshewski A."/>
            <person name="Chaumeil P.A."/>
            <person name="Hugenholtz P."/>
        </authorList>
    </citation>
    <scope>NUCLEOTIDE SEQUENCE [LARGE SCALE GENOMIC DNA]</scope>
    <source>
        <strain evidence="1">UBA11482</strain>
    </source>
</reference>
<proteinExistence type="predicted"/>
<name>A0A354LZT8_9BACT</name>
<comment type="caution">
    <text evidence="1">The sequence shown here is derived from an EMBL/GenBank/DDBJ whole genome shotgun (WGS) entry which is preliminary data.</text>
</comment>
<gene>
    <name evidence="1" type="ORF">DDY73_02115</name>
</gene>
<sequence>MSTKKHDQVIFTFFPIFFPVFIHQTASYTTTTSSKEILNLTRAKFIQALRIIKNKKNNTDLPKIKLSLSYK</sequence>
<dbReference type="EMBL" id="DNWC01000033">
    <property type="protein sequence ID" value="HBJ07777.1"/>
    <property type="molecule type" value="Genomic_DNA"/>
</dbReference>
<dbReference type="Proteomes" id="UP000262954">
    <property type="component" value="Unassembled WGS sequence"/>
</dbReference>
<evidence type="ECO:0000313" key="2">
    <source>
        <dbReference type="Proteomes" id="UP000262954"/>
    </source>
</evidence>
<evidence type="ECO:0000313" key="1">
    <source>
        <dbReference type="EMBL" id="HBJ07777.1"/>
    </source>
</evidence>
<protein>
    <submittedName>
        <fullName evidence="1">Uncharacterized protein</fullName>
    </submittedName>
</protein>
<dbReference type="AlphaFoldDB" id="A0A354LZT8"/>
<organism evidence="1 2">
    <name type="scientific">Coprobacter fastidiosus</name>
    <dbReference type="NCBI Taxonomy" id="1099853"/>
    <lineage>
        <taxon>Bacteria</taxon>
        <taxon>Pseudomonadati</taxon>
        <taxon>Bacteroidota</taxon>
        <taxon>Bacteroidia</taxon>
        <taxon>Bacteroidales</taxon>
        <taxon>Barnesiellaceae</taxon>
        <taxon>Coprobacter</taxon>
    </lineage>
</organism>
<accession>A0A354LZT8</accession>